<keyword evidence="9" id="KW-1185">Reference proteome</keyword>
<evidence type="ECO:0000256" key="2">
    <source>
        <dbReference type="ARBA" id="ARBA00022723"/>
    </source>
</evidence>
<evidence type="ECO:0000313" key="8">
    <source>
        <dbReference type="Proteomes" id="UP000520770"/>
    </source>
</evidence>
<dbReference type="SUPFAM" id="SSF51316">
    <property type="entry name" value="Mss4-like"/>
    <property type="match status" value="1"/>
</dbReference>
<sequence length="131" mass="14250">MVSSRRSWEDSDIATKHYLGSCQCGAVSYEVEADLDQTVTCNCSRCQRLGIVLAFAPRGAFSLTSGEGNLTEYRFNTKKLQHLFCKTCGIESFAYGDSPKDGSPMVAINVNCLESVNPRALTSHHYDGAAA</sequence>
<dbReference type="PANTHER" id="PTHR28620">
    <property type="entry name" value="CENTROMERE PROTEIN V"/>
    <property type="match status" value="1"/>
</dbReference>
<protein>
    <recommendedName>
        <fullName evidence="4">CENP-V/GFA domain-containing protein</fullName>
    </recommendedName>
</protein>
<name>A0A7W6TBT6_9HYPH</name>
<accession>A0A7W6TBT6</accession>
<dbReference type="GO" id="GO:0016846">
    <property type="term" value="F:carbon-sulfur lyase activity"/>
    <property type="evidence" value="ECO:0007669"/>
    <property type="project" value="InterPro"/>
</dbReference>
<feature type="domain" description="CENP-V/GFA" evidence="4">
    <location>
        <begin position="18"/>
        <end position="127"/>
    </location>
</feature>
<gene>
    <name evidence="6" type="ORF">GGE31_001142</name>
    <name evidence="5" type="ORF">GGE33_000643</name>
    <name evidence="7" type="ORF">GGE35_001141</name>
</gene>
<evidence type="ECO:0000313" key="10">
    <source>
        <dbReference type="Proteomes" id="UP000576087"/>
    </source>
</evidence>
<dbReference type="GO" id="GO:0046872">
    <property type="term" value="F:metal ion binding"/>
    <property type="evidence" value="ECO:0007669"/>
    <property type="project" value="UniProtKB-KW"/>
</dbReference>
<evidence type="ECO:0000259" key="4">
    <source>
        <dbReference type="PROSITE" id="PS51891"/>
    </source>
</evidence>
<comment type="caution">
    <text evidence="6">The sequence shown here is derived from an EMBL/GenBank/DDBJ whole genome shotgun (WGS) entry which is preliminary data.</text>
</comment>
<dbReference type="Proteomes" id="UP000524535">
    <property type="component" value="Unassembled WGS sequence"/>
</dbReference>
<dbReference type="Proteomes" id="UP000576087">
    <property type="component" value="Unassembled WGS sequence"/>
</dbReference>
<proteinExistence type="inferred from homology"/>
<keyword evidence="3" id="KW-0862">Zinc</keyword>
<dbReference type="EMBL" id="JACIHM010000001">
    <property type="protein sequence ID" value="MBB4445359.1"/>
    <property type="molecule type" value="Genomic_DNA"/>
</dbReference>
<dbReference type="InterPro" id="IPR052355">
    <property type="entry name" value="CENP-V-like"/>
</dbReference>
<dbReference type="Proteomes" id="UP000520770">
    <property type="component" value="Unassembled WGS sequence"/>
</dbReference>
<dbReference type="Gene3D" id="2.170.150.70">
    <property type="match status" value="1"/>
</dbReference>
<evidence type="ECO:0000313" key="9">
    <source>
        <dbReference type="Proteomes" id="UP000524535"/>
    </source>
</evidence>
<dbReference type="EMBL" id="JACIGY010000001">
    <property type="protein sequence ID" value="MBB4410671.1"/>
    <property type="molecule type" value="Genomic_DNA"/>
</dbReference>
<evidence type="ECO:0000313" key="7">
    <source>
        <dbReference type="EMBL" id="MBB4445359.1"/>
    </source>
</evidence>
<dbReference type="PANTHER" id="PTHR28620:SF1">
    <property type="entry name" value="CENP-V_GFA DOMAIN-CONTAINING PROTEIN"/>
    <property type="match status" value="1"/>
</dbReference>
<evidence type="ECO:0000313" key="6">
    <source>
        <dbReference type="EMBL" id="MBB4410671.1"/>
    </source>
</evidence>
<dbReference type="EMBL" id="JACIGW010000001">
    <property type="protein sequence ID" value="MBB4346935.1"/>
    <property type="molecule type" value="Genomic_DNA"/>
</dbReference>
<evidence type="ECO:0000313" key="5">
    <source>
        <dbReference type="EMBL" id="MBB4346935.1"/>
    </source>
</evidence>
<dbReference type="PROSITE" id="PS51891">
    <property type="entry name" value="CENP_V_GFA"/>
    <property type="match status" value="1"/>
</dbReference>
<keyword evidence="2" id="KW-0479">Metal-binding</keyword>
<evidence type="ECO:0000256" key="1">
    <source>
        <dbReference type="ARBA" id="ARBA00005495"/>
    </source>
</evidence>
<dbReference type="InterPro" id="IPR011057">
    <property type="entry name" value="Mss4-like_sf"/>
</dbReference>
<organism evidence="6 9">
    <name type="scientific">Aliirhizobium cellulosilyticum</name>
    <dbReference type="NCBI Taxonomy" id="393664"/>
    <lineage>
        <taxon>Bacteria</taxon>
        <taxon>Pseudomonadati</taxon>
        <taxon>Pseudomonadota</taxon>
        <taxon>Alphaproteobacteria</taxon>
        <taxon>Hyphomicrobiales</taxon>
        <taxon>Rhizobiaceae</taxon>
        <taxon>Aliirhizobium</taxon>
    </lineage>
</organism>
<dbReference type="AlphaFoldDB" id="A0A7W6TBT6"/>
<evidence type="ECO:0000256" key="3">
    <source>
        <dbReference type="ARBA" id="ARBA00022833"/>
    </source>
</evidence>
<dbReference type="Pfam" id="PF04828">
    <property type="entry name" value="GFA"/>
    <property type="match status" value="1"/>
</dbReference>
<comment type="similarity">
    <text evidence="1">Belongs to the Gfa family.</text>
</comment>
<reference evidence="8 9" key="1">
    <citation type="submission" date="2020-08" db="EMBL/GenBank/DDBJ databases">
        <title>Genomic Encyclopedia of Type Strains, Phase IV (KMG-V): Genome sequencing to study the core and pangenomes of soil and plant-associated prokaryotes.</title>
        <authorList>
            <person name="Whitman W."/>
        </authorList>
    </citation>
    <scope>NUCLEOTIDE SEQUENCE [LARGE SCALE GENOMIC DNA]</scope>
    <source>
        <strain evidence="6 9">SEMIA 444</strain>
        <strain evidence="5 8">SEMIA 448</strain>
        <strain evidence="7 10">SEMIA 452</strain>
    </source>
</reference>
<dbReference type="InterPro" id="IPR006913">
    <property type="entry name" value="CENP-V/GFA"/>
</dbReference>